<dbReference type="InterPro" id="IPR003103">
    <property type="entry name" value="BAG_domain"/>
</dbReference>
<dbReference type="InterPro" id="IPR036533">
    <property type="entry name" value="BAG_dom_sf"/>
</dbReference>
<comment type="caution">
    <text evidence="4">The sequence shown here is derived from an EMBL/GenBank/DDBJ whole genome shotgun (WGS) entry which is preliminary data.</text>
</comment>
<dbReference type="OrthoDB" id="333905at2759"/>
<dbReference type="EMBL" id="VTPC01091287">
    <property type="protein sequence ID" value="KAF2878781.1"/>
    <property type="molecule type" value="Genomic_DNA"/>
</dbReference>
<evidence type="ECO:0000313" key="4">
    <source>
        <dbReference type="EMBL" id="KAF2878781.1"/>
    </source>
</evidence>
<keyword evidence="5" id="KW-1185">Reference proteome</keyword>
<accession>A0A8K0C5A2</accession>
<keyword evidence="1" id="KW-0175">Coiled coil</keyword>
<protein>
    <recommendedName>
        <fullName evidence="3">BAG domain-containing protein</fullName>
    </recommendedName>
</protein>
<evidence type="ECO:0000256" key="1">
    <source>
        <dbReference type="SAM" id="Coils"/>
    </source>
</evidence>
<proteinExistence type="predicted"/>
<dbReference type="GO" id="GO:0051087">
    <property type="term" value="F:protein-folding chaperone binding"/>
    <property type="evidence" value="ECO:0007669"/>
    <property type="project" value="InterPro"/>
</dbReference>
<organism evidence="4 5">
    <name type="scientific">Ignelater luminosus</name>
    <name type="common">Cucubano</name>
    <name type="synonym">Pyrophorus luminosus</name>
    <dbReference type="NCBI Taxonomy" id="2038154"/>
    <lineage>
        <taxon>Eukaryota</taxon>
        <taxon>Metazoa</taxon>
        <taxon>Ecdysozoa</taxon>
        <taxon>Arthropoda</taxon>
        <taxon>Hexapoda</taxon>
        <taxon>Insecta</taxon>
        <taxon>Pterygota</taxon>
        <taxon>Neoptera</taxon>
        <taxon>Endopterygota</taxon>
        <taxon>Coleoptera</taxon>
        <taxon>Polyphaga</taxon>
        <taxon>Elateriformia</taxon>
        <taxon>Elateroidea</taxon>
        <taxon>Elateridae</taxon>
        <taxon>Agrypninae</taxon>
        <taxon>Pyrophorini</taxon>
        <taxon>Ignelater</taxon>
    </lineage>
</organism>
<evidence type="ECO:0000313" key="5">
    <source>
        <dbReference type="Proteomes" id="UP000801492"/>
    </source>
</evidence>
<feature type="domain" description="BAG" evidence="3">
    <location>
        <begin position="308"/>
        <end position="385"/>
    </location>
</feature>
<feature type="compositionally biased region" description="Basic and acidic residues" evidence="2">
    <location>
        <begin position="282"/>
        <end position="296"/>
    </location>
</feature>
<name>A0A8K0C5A2_IGNLU</name>
<gene>
    <name evidence="4" type="ORF">ILUMI_27380</name>
</gene>
<dbReference type="PROSITE" id="PS51035">
    <property type="entry name" value="BAG"/>
    <property type="match status" value="1"/>
</dbReference>
<dbReference type="SMART" id="SM00264">
    <property type="entry name" value="BAG"/>
    <property type="match status" value="1"/>
</dbReference>
<evidence type="ECO:0000259" key="3">
    <source>
        <dbReference type="PROSITE" id="PS51035"/>
    </source>
</evidence>
<feature type="coiled-coil region" evidence="1">
    <location>
        <begin position="134"/>
        <end position="215"/>
    </location>
</feature>
<evidence type="ECO:0000256" key="2">
    <source>
        <dbReference type="SAM" id="MobiDB-lite"/>
    </source>
</evidence>
<dbReference type="Gene3D" id="1.20.58.120">
    <property type="entry name" value="BAG domain"/>
    <property type="match status" value="1"/>
</dbReference>
<dbReference type="AlphaFoldDB" id="A0A8K0C5A2"/>
<feature type="coiled-coil region" evidence="1">
    <location>
        <begin position="305"/>
        <end position="332"/>
    </location>
</feature>
<feature type="region of interest" description="Disordered" evidence="2">
    <location>
        <begin position="276"/>
        <end position="296"/>
    </location>
</feature>
<reference evidence="4" key="1">
    <citation type="submission" date="2019-08" db="EMBL/GenBank/DDBJ databases">
        <title>The genome of the North American firefly Photinus pyralis.</title>
        <authorList>
            <consortium name="Photinus pyralis genome working group"/>
            <person name="Fallon T.R."/>
            <person name="Sander Lower S.E."/>
            <person name="Weng J.-K."/>
        </authorList>
    </citation>
    <scope>NUCLEOTIDE SEQUENCE</scope>
    <source>
        <strain evidence="4">TRF0915ILg1</strain>
        <tissue evidence="4">Whole body</tissue>
    </source>
</reference>
<dbReference type="Proteomes" id="UP000801492">
    <property type="component" value="Unassembled WGS sequence"/>
</dbReference>
<dbReference type="Pfam" id="PF02179">
    <property type="entry name" value="BAG"/>
    <property type="match status" value="1"/>
</dbReference>
<sequence>MGCSTSKPENVRRLEIIVQDWFAGISILRDYLKDYIMLYAKHPERLQHQDPSFVNNIVESFLRVDDFTDILRRFAVTVLPQHSVNRQLIQDQIDQVSNLKKEHLTLIDERNYLIRENANINQSIRQCQSQFLNLRETNDANLKAKDDLEKENNRILDDIQNFRLENQTLKDELRREAERCINKENEHKMKIKELEQQLLQQREEFEQKSQAYQYEIKVLQRINNREAKEKTILENPKEGSEFNENVHSSEDTVAVSNEQDQDKAAAQYKVEFMEVETTPAETKTEPVKTTFDEGKLESEQTDPYVIESLEKIENIRNDVDNLKRSVDQFTGTKDNKVFLHLRELLLRNIVNLDNVETEGHLIIRETRREVLRYVRKTLDDLRKKAN</sequence>
<dbReference type="SUPFAM" id="SSF63491">
    <property type="entry name" value="BAG domain"/>
    <property type="match status" value="1"/>
</dbReference>